<feature type="compositionally biased region" description="Basic and acidic residues" evidence="3">
    <location>
        <begin position="559"/>
        <end position="576"/>
    </location>
</feature>
<dbReference type="InterPro" id="IPR000340">
    <property type="entry name" value="Dual-sp_phosphatase_cat-dom"/>
</dbReference>
<dbReference type="SUPFAM" id="SSF52799">
    <property type="entry name" value="(Phosphotyrosine protein) phosphatases II"/>
    <property type="match status" value="1"/>
</dbReference>
<dbReference type="InterPro" id="IPR016130">
    <property type="entry name" value="Tyr_Pase_AS"/>
</dbReference>
<dbReference type="Pfam" id="PF00782">
    <property type="entry name" value="DSPc"/>
    <property type="match status" value="1"/>
</dbReference>
<name>A0A423XGY6_9PEZI</name>
<comment type="caution">
    <text evidence="6">The sequence shown here is derived from an EMBL/GenBank/DDBJ whole genome shotgun (WGS) entry which is preliminary data.</text>
</comment>
<dbReference type="PANTHER" id="PTHR12305:SF81">
    <property type="entry name" value="PHOSPHATIDYLINOSITOL 3,4,5-TRISPHOSPHATE 3-PHOSPHATASE AND DUAL-SPECIFICITY PROTEIN PHOSPHATASE PTEN"/>
    <property type="match status" value="1"/>
</dbReference>
<evidence type="ECO:0000256" key="3">
    <source>
        <dbReference type="SAM" id="MobiDB-lite"/>
    </source>
</evidence>
<dbReference type="GO" id="GO:0016314">
    <property type="term" value="F:phosphatidylinositol-3,4,5-trisphosphate 3-phosphatase activity"/>
    <property type="evidence" value="ECO:0007669"/>
    <property type="project" value="UniProtKB-EC"/>
</dbReference>
<dbReference type="GO" id="GO:0042995">
    <property type="term" value="C:cell projection"/>
    <property type="evidence" value="ECO:0007669"/>
    <property type="project" value="TreeGrafter"/>
</dbReference>
<dbReference type="PANTHER" id="PTHR12305">
    <property type="entry name" value="PHOSPHATASE WITH HOMOLOGY TO TENSIN"/>
    <property type="match status" value="1"/>
</dbReference>
<dbReference type="InterPro" id="IPR051281">
    <property type="entry name" value="Dual-spec_lipid-protein_phosph"/>
</dbReference>
<feature type="region of interest" description="Disordered" evidence="3">
    <location>
        <begin position="296"/>
        <end position="376"/>
    </location>
</feature>
<dbReference type="EC" id="3.1.3.67" evidence="1"/>
<feature type="compositionally biased region" description="Low complexity" evidence="3">
    <location>
        <begin position="342"/>
        <end position="357"/>
    </location>
</feature>
<protein>
    <recommendedName>
        <fullName evidence="1">phosphatidylinositol-3,4,5-trisphosphate 3-phosphatase</fullName>
        <ecNumber evidence="1">3.1.3.67</ecNumber>
    </recommendedName>
</protein>
<dbReference type="CDD" id="cd14497">
    <property type="entry name" value="PTP_PTEN-like"/>
    <property type="match status" value="1"/>
</dbReference>
<dbReference type="GO" id="GO:0043491">
    <property type="term" value="P:phosphatidylinositol 3-kinase/protein kinase B signal transduction"/>
    <property type="evidence" value="ECO:0007669"/>
    <property type="project" value="TreeGrafter"/>
</dbReference>
<dbReference type="GO" id="GO:0005886">
    <property type="term" value="C:plasma membrane"/>
    <property type="evidence" value="ECO:0007669"/>
    <property type="project" value="TreeGrafter"/>
</dbReference>
<dbReference type="EMBL" id="LKEB01000010">
    <property type="protein sequence ID" value="ROW15316.1"/>
    <property type="molecule type" value="Genomic_DNA"/>
</dbReference>
<organism evidence="6 7">
    <name type="scientific">Cytospora leucostoma</name>
    <dbReference type="NCBI Taxonomy" id="1230097"/>
    <lineage>
        <taxon>Eukaryota</taxon>
        <taxon>Fungi</taxon>
        <taxon>Dikarya</taxon>
        <taxon>Ascomycota</taxon>
        <taxon>Pezizomycotina</taxon>
        <taxon>Sordariomycetes</taxon>
        <taxon>Sordariomycetidae</taxon>
        <taxon>Diaporthales</taxon>
        <taxon>Cytosporaceae</taxon>
        <taxon>Cytospora</taxon>
    </lineage>
</organism>
<dbReference type="InterPro" id="IPR029021">
    <property type="entry name" value="Prot-tyrosine_phosphatase-like"/>
</dbReference>
<dbReference type="InterPro" id="IPR029023">
    <property type="entry name" value="Tensin_phosphatase"/>
</dbReference>
<dbReference type="PROSITE" id="PS00383">
    <property type="entry name" value="TYR_PHOSPHATASE_1"/>
    <property type="match status" value="1"/>
</dbReference>
<dbReference type="Proteomes" id="UP000285146">
    <property type="component" value="Unassembled WGS sequence"/>
</dbReference>
<sequence>MASILRQIVAGPRAKHQETGLDLCYVTDDIIVTSGPSQAYPQRAYRNPLDRLVAFLDAKHKDNWAIWEFRAEGTGYPDEAVYGRVRHYPWPDHHPPPFRLIPMITASMRNWLEGGDDTHSGERIDKDTSTQEAHGGNKIGRVVVIHCKAGKGRSGTATCAYLISQRGWKAEDALARFTERRMRPKFGAGVSIPSQLRWISYVDRWTKGGKKYVDREIEIVEVHVWGLRHGVKITVEGFADEGKKIKVLHTFKREERVVVQGDAPGSGGMLDFLGDAISPSSDDDETFEDADYDEIVDGEEKGSGTSSPTKHEPKKTSRSSLIPGGPSEFATPSSTSSATKISVPNPNSSQPSRSNTSTVADKNEPGGMAVILKPTTPVRVPNSDVKISFERRNRAPAYLGFTMVTAIAHVWFNAFFEGNGPEQDGKADESGIFEIEWDKLDGLKGSSRKGTRAADRISVVWRAVGTPGPVPVVNEPGLGSPVPQMHPADWKGVTDEDPGAHRALGLRAEYSSSEGVSKASSIVSQEVGIRGGAVGAADEKGSDNGSLKGVRSSDPSGEDLQHHNISEHEQKVEATRGRTGNPDEASGTSASEEQLLNAATAPVREARAGKPSETAIKQKEAEEEAKKIEGSEADKSVEDQEGHNEEHAHHKSGLVKLGKKLVSTHHHDTGDDSKDPRLVHASVKK</sequence>
<feature type="compositionally biased region" description="Polar residues" evidence="3">
    <location>
        <begin position="330"/>
        <end position="340"/>
    </location>
</feature>
<dbReference type="AlphaFoldDB" id="A0A423XGY6"/>
<dbReference type="GO" id="GO:0005829">
    <property type="term" value="C:cytosol"/>
    <property type="evidence" value="ECO:0007669"/>
    <property type="project" value="TreeGrafter"/>
</dbReference>
<feature type="compositionally biased region" description="Basic and acidic residues" evidence="3">
    <location>
        <begin position="604"/>
        <end position="648"/>
    </location>
</feature>
<feature type="domain" description="Tyrosine specific protein phosphatases" evidence="4">
    <location>
        <begin position="140"/>
        <end position="181"/>
    </location>
</feature>
<gene>
    <name evidence="6" type="ORF">VPNG_03060</name>
</gene>
<evidence type="ECO:0000256" key="2">
    <source>
        <dbReference type="ARBA" id="ARBA00022801"/>
    </source>
</evidence>
<dbReference type="InterPro" id="IPR000387">
    <property type="entry name" value="Tyr_Pase_dom"/>
</dbReference>
<evidence type="ECO:0000256" key="1">
    <source>
        <dbReference type="ARBA" id="ARBA00013015"/>
    </source>
</evidence>
<dbReference type="Gene3D" id="3.90.190.10">
    <property type="entry name" value="Protein tyrosine phosphatase superfamily"/>
    <property type="match status" value="1"/>
</dbReference>
<proteinExistence type="predicted"/>
<dbReference type="PROSITE" id="PS50056">
    <property type="entry name" value="TYR_PHOSPHATASE_2"/>
    <property type="match status" value="1"/>
</dbReference>
<accession>A0A423XGY6</accession>
<evidence type="ECO:0000313" key="7">
    <source>
        <dbReference type="Proteomes" id="UP000285146"/>
    </source>
</evidence>
<reference evidence="6 7" key="1">
    <citation type="submission" date="2015-09" db="EMBL/GenBank/DDBJ databases">
        <title>Host preference determinants of Valsa canker pathogens revealed by comparative genomics.</title>
        <authorList>
            <person name="Yin Z."/>
            <person name="Huang L."/>
        </authorList>
    </citation>
    <scope>NUCLEOTIDE SEQUENCE [LARGE SCALE GENOMIC DNA]</scope>
    <source>
        <strain evidence="6 7">SXYLt</strain>
    </source>
</reference>
<dbReference type="OrthoDB" id="16692at2759"/>
<dbReference type="InParanoid" id="A0A423XGY6"/>
<dbReference type="STRING" id="1230097.A0A423XGY6"/>
<feature type="region of interest" description="Disordered" evidence="3">
    <location>
        <begin position="534"/>
        <end position="685"/>
    </location>
</feature>
<dbReference type="GO" id="GO:0051896">
    <property type="term" value="P:regulation of phosphatidylinositol 3-kinase/protein kinase B signal transduction"/>
    <property type="evidence" value="ECO:0007669"/>
    <property type="project" value="TreeGrafter"/>
</dbReference>
<feature type="domain" description="Phosphatase tensin-type" evidence="5">
    <location>
        <begin position="12"/>
        <end position="209"/>
    </location>
</feature>
<evidence type="ECO:0000259" key="5">
    <source>
        <dbReference type="PROSITE" id="PS51181"/>
    </source>
</evidence>
<keyword evidence="7" id="KW-1185">Reference proteome</keyword>
<dbReference type="GO" id="GO:0046856">
    <property type="term" value="P:phosphatidylinositol dephosphorylation"/>
    <property type="evidence" value="ECO:0007669"/>
    <property type="project" value="TreeGrafter"/>
</dbReference>
<evidence type="ECO:0000313" key="6">
    <source>
        <dbReference type="EMBL" id="ROW15316.1"/>
    </source>
</evidence>
<dbReference type="GO" id="GO:0005634">
    <property type="term" value="C:nucleus"/>
    <property type="evidence" value="ECO:0007669"/>
    <property type="project" value="TreeGrafter"/>
</dbReference>
<keyword evidence="2" id="KW-0378">Hydrolase</keyword>
<dbReference type="PROSITE" id="PS51181">
    <property type="entry name" value="PPASE_TENSIN"/>
    <property type="match status" value="1"/>
</dbReference>
<dbReference type="GO" id="GO:0004725">
    <property type="term" value="F:protein tyrosine phosphatase activity"/>
    <property type="evidence" value="ECO:0007669"/>
    <property type="project" value="TreeGrafter"/>
</dbReference>
<feature type="compositionally biased region" description="Basic and acidic residues" evidence="3">
    <location>
        <begin position="665"/>
        <end position="678"/>
    </location>
</feature>
<feature type="compositionally biased region" description="Basic residues" evidence="3">
    <location>
        <begin position="649"/>
        <end position="664"/>
    </location>
</feature>
<evidence type="ECO:0000259" key="4">
    <source>
        <dbReference type="PROSITE" id="PS50056"/>
    </source>
</evidence>